<evidence type="ECO:0000256" key="5">
    <source>
        <dbReference type="ARBA" id="ARBA00022989"/>
    </source>
</evidence>
<keyword evidence="2" id="KW-0813">Transport</keyword>
<dbReference type="EMBL" id="MCFI01000015">
    <property type="protein sequence ID" value="ORY79525.1"/>
    <property type="molecule type" value="Genomic_DNA"/>
</dbReference>
<feature type="transmembrane region" description="Helical" evidence="8">
    <location>
        <begin position="366"/>
        <end position="384"/>
    </location>
</feature>
<feature type="domain" description="Amino acid permease/ SLC12A" evidence="9">
    <location>
        <begin position="38"/>
        <end position="496"/>
    </location>
</feature>
<gene>
    <name evidence="10" type="ORF">BCR37DRAFT_403285</name>
</gene>
<dbReference type="OrthoDB" id="3900342at2759"/>
<feature type="transmembrane region" description="Helical" evidence="8">
    <location>
        <begin position="116"/>
        <end position="141"/>
    </location>
</feature>
<dbReference type="GO" id="GO:0016020">
    <property type="term" value="C:membrane"/>
    <property type="evidence" value="ECO:0007669"/>
    <property type="project" value="UniProtKB-SubCell"/>
</dbReference>
<dbReference type="InterPro" id="IPR004841">
    <property type="entry name" value="AA-permease/SLC12A_dom"/>
</dbReference>
<evidence type="ECO:0000256" key="3">
    <source>
        <dbReference type="ARBA" id="ARBA00022692"/>
    </source>
</evidence>
<dbReference type="OMA" id="ASLNICH"/>
<evidence type="ECO:0000256" key="2">
    <source>
        <dbReference type="ARBA" id="ARBA00022448"/>
    </source>
</evidence>
<reference evidence="10 11" key="1">
    <citation type="submission" date="2016-07" db="EMBL/GenBank/DDBJ databases">
        <title>Pervasive Adenine N6-methylation of Active Genes in Fungi.</title>
        <authorList>
            <consortium name="DOE Joint Genome Institute"/>
            <person name="Mondo S.J."/>
            <person name="Dannebaum R.O."/>
            <person name="Kuo R.C."/>
            <person name="Labutti K."/>
            <person name="Haridas S."/>
            <person name="Kuo A."/>
            <person name="Salamov A."/>
            <person name="Ahrendt S.R."/>
            <person name="Lipzen A."/>
            <person name="Sullivan W."/>
            <person name="Andreopoulos W.B."/>
            <person name="Clum A."/>
            <person name="Lindquist E."/>
            <person name="Daum C."/>
            <person name="Ramamoorthy G.K."/>
            <person name="Gryganskyi A."/>
            <person name="Culley D."/>
            <person name="Magnuson J.K."/>
            <person name="James T.Y."/>
            <person name="O'Malley M.A."/>
            <person name="Stajich J.E."/>
            <person name="Spatafora J.W."/>
            <person name="Visel A."/>
            <person name="Grigoriev I.V."/>
        </authorList>
    </citation>
    <scope>NUCLEOTIDE SEQUENCE [LARGE SCALE GENOMIC DNA]</scope>
    <source>
        <strain evidence="10 11">12-1054</strain>
    </source>
</reference>
<feature type="transmembrane region" description="Helical" evidence="8">
    <location>
        <begin position="442"/>
        <end position="467"/>
    </location>
</feature>
<dbReference type="AlphaFoldDB" id="A0A1Y2F9F2"/>
<evidence type="ECO:0000256" key="7">
    <source>
        <dbReference type="SAM" id="MobiDB-lite"/>
    </source>
</evidence>
<dbReference type="PANTHER" id="PTHR43341:SF4">
    <property type="entry name" value="ARGININE PERMEASE CAN1-RELATED"/>
    <property type="match status" value="1"/>
</dbReference>
<evidence type="ECO:0000256" key="6">
    <source>
        <dbReference type="ARBA" id="ARBA00023136"/>
    </source>
</evidence>
<accession>A0A1Y2F9F2</accession>
<dbReference type="InterPro" id="IPR004840">
    <property type="entry name" value="Amino_acid_permease_CS"/>
</dbReference>
<name>A0A1Y2F9F2_PROLT</name>
<evidence type="ECO:0000256" key="8">
    <source>
        <dbReference type="SAM" id="Phobius"/>
    </source>
</evidence>
<protein>
    <submittedName>
        <fullName evidence="10">Amino acid permease/ SLC12A domain-containing protein</fullName>
    </submittedName>
</protein>
<dbReference type="GeneID" id="63788589"/>
<feature type="transmembrane region" description="Helical" evidence="8">
    <location>
        <begin position="396"/>
        <end position="421"/>
    </location>
</feature>
<dbReference type="InterPro" id="IPR050524">
    <property type="entry name" value="APC_YAT"/>
</dbReference>
<keyword evidence="3 8" id="KW-0812">Transmembrane</keyword>
<dbReference type="RefSeq" id="XP_040723896.1">
    <property type="nucleotide sequence ID" value="XM_040871990.1"/>
</dbReference>
<feature type="transmembrane region" description="Helical" evidence="8">
    <location>
        <begin position="473"/>
        <end position="492"/>
    </location>
</feature>
<evidence type="ECO:0000259" key="9">
    <source>
        <dbReference type="Pfam" id="PF00324"/>
    </source>
</evidence>
<dbReference type="Gene3D" id="1.20.1740.10">
    <property type="entry name" value="Amino acid/polyamine transporter I"/>
    <property type="match status" value="1"/>
</dbReference>
<feature type="transmembrane region" description="Helical" evidence="8">
    <location>
        <begin position="268"/>
        <end position="287"/>
    </location>
</feature>
<evidence type="ECO:0000313" key="11">
    <source>
        <dbReference type="Proteomes" id="UP000193685"/>
    </source>
</evidence>
<keyword evidence="4" id="KW-0029">Amino-acid transport</keyword>
<dbReference type="GO" id="GO:0015171">
    <property type="term" value="F:amino acid transmembrane transporter activity"/>
    <property type="evidence" value="ECO:0007669"/>
    <property type="project" value="TreeGrafter"/>
</dbReference>
<keyword evidence="6 8" id="KW-0472">Membrane</keyword>
<organism evidence="10 11">
    <name type="scientific">Protomyces lactucae-debilis</name>
    <dbReference type="NCBI Taxonomy" id="2754530"/>
    <lineage>
        <taxon>Eukaryota</taxon>
        <taxon>Fungi</taxon>
        <taxon>Dikarya</taxon>
        <taxon>Ascomycota</taxon>
        <taxon>Taphrinomycotina</taxon>
        <taxon>Taphrinomycetes</taxon>
        <taxon>Taphrinales</taxon>
        <taxon>Protomycetaceae</taxon>
        <taxon>Protomyces</taxon>
    </lineage>
</organism>
<dbReference type="FunFam" id="1.20.1740.10:FF:000006">
    <property type="entry name" value="General amino acid permease"/>
    <property type="match status" value="1"/>
</dbReference>
<evidence type="ECO:0000256" key="4">
    <source>
        <dbReference type="ARBA" id="ARBA00022970"/>
    </source>
</evidence>
<dbReference type="Proteomes" id="UP000193685">
    <property type="component" value="Unassembled WGS sequence"/>
</dbReference>
<keyword evidence="5 8" id="KW-1133">Transmembrane helix</keyword>
<dbReference type="PANTHER" id="PTHR43341">
    <property type="entry name" value="AMINO ACID PERMEASE"/>
    <property type="match status" value="1"/>
</dbReference>
<feature type="transmembrane region" description="Helical" evidence="8">
    <location>
        <begin position="224"/>
        <end position="241"/>
    </location>
</feature>
<dbReference type="Pfam" id="PF00324">
    <property type="entry name" value="AA_permease"/>
    <property type="match status" value="1"/>
</dbReference>
<keyword evidence="11" id="KW-1185">Reference proteome</keyword>
<evidence type="ECO:0000256" key="1">
    <source>
        <dbReference type="ARBA" id="ARBA00004141"/>
    </source>
</evidence>
<dbReference type="PIRSF" id="PIRSF006060">
    <property type="entry name" value="AA_transporter"/>
    <property type="match status" value="1"/>
</dbReference>
<feature type="transmembrane region" description="Helical" evidence="8">
    <location>
        <begin position="39"/>
        <end position="60"/>
    </location>
</feature>
<feature type="transmembrane region" description="Helical" evidence="8">
    <location>
        <begin position="181"/>
        <end position="204"/>
    </location>
</feature>
<dbReference type="STRING" id="56484.A0A1Y2F9F2"/>
<feature type="transmembrane region" description="Helical" evidence="8">
    <location>
        <begin position="80"/>
        <end position="104"/>
    </location>
</feature>
<sequence length="539" mass="58238">MTTQQAGISVAAPSSQNDSDKASLSSAIDLQRRLKSRHISMIALGGTIGTGLFLGSGTALSKAGPVGALLAYAFTGSLAYSVMVSLGELATYLPIAGAFTGYAARFVDTSLAFAMGWIYWLSWAITFAIELSAVGIIIQYWLPDLSFAVWIPVFFVLILLINCLPVSVFGELEFWAASIKVIFVIGFLLFAICINAGAGSQGYLGFKYWKSPGPFNAYLVDSRAGKFVGFWAVLIQASFSYQGSELVGIAVAEAENPHKTVPSAIRKTIWRILIFFIGTIFAIGILIPSDNEQLLSDSSDATASPFLIAAVLAGQTGALPSIINAVLLTVILSAANSNVYSGSRILVGLAEAKLAPQIFGRISKHGVPYFAVVFTALVGLLALLNLSEGAGKVFNWLVNISGLAGMITWASISFSHLRFMAALKAQHVDRNTLPYKASWQPYLTYYGFGFMVLIIITQGFTCFIPSFSVEDFFINYISLMLFVVLYAGHKLITRSTIVRPELADIRTGRRQAEICSEKAQAELRSGAPRSFWARLSAWM</sequence>
<dbReference type="PROSITE" id="PS00218">
    <property type="entry name" value="AMINO_ACID_PERMEASE_1"/>
    <property type="match status" value="1"/>
</dbReference>
<feature type="region of interest" description="Disordered" evidence="7">
    <location>
        <begin position="1"/>
        <end position="22"/>
    </location>
</feature>
<comment type="subcellular location">
    <subcellularLocation>
        <location evidence="1">Membrane</location>
        <topology evidence="1">Multi-pass membrane protein</topology>
    </subcellularLocation>
</comment>
<proteinExistence type="predicted"/>
<feature type="transmembrane region" description="Helical" evidence="8">
    <location>
        <begin position="147"/>
        <end position="169"/>
    </location>
</feature>
<evidence type="ECO:0000313" key="10">
    <source>
        <dbReference type="EMBL" id="ORY79525.1"/>
    </source>
</evidence>
<comment type="caution">
    <text evidence="10">The sequence shown here is derived from an EMBL/GenBank/DDBJ whole genome shotgun (WGS) entry which is preliminary data.</text>
</comment>
<feature type="transmembrane region" description="Helical" evidence="8">
    <location>
        <begin position="307"/>
        <end position="335"/>
    </location>
</feature>